<evidence type="ECO:0000313" key="3">
    <source>
        <dbReference type="Proteomes" id="UP001144347"/>
    </source>
</evidence>
<evidence type="ECO:0000259" key="1">
    <source>
        <dbReference type="Pfam" id="PF17648"/>
    </source>
</evidence>
<dbReference type="EMBL" id="JAPWGM010000004">
    <property type="protein sequence ID" value="MCZ4245069.1"/>
    <property type="molecule type" value="Genomic_DNA"/>
</dbReference>
<protein>
    <submittedName>
        <fullName evidence="2">DUF5519 family protein</fullName>
    </submittedName>
</protein>
<organism evidence="2 3">
    <name type="scientific">Pedobacter punctiformis</name>
    <dbReference type="NCBI Taxonomy" id="3004097"/>
    <lineage>
        <taxon>Bacteria</taxon>
        <taxon>Pseudomonadati</taxon>
        <taxon>Bacteroidota</taxon>
        <taxon>Sphingobacteriia</taxon>
        <taxon>Sphingobacteriales</taxon>
        <taxon>Sphingobacteriaceae</taxon>
        <taxon>Pedobacter</taxon>
    </lineage>
</organism>
<dbReference type="RefSeq" id="WP_269428121.1">
    <property type="nucleotide sequence ID" value="NZ_JAPWGM010000004.1"/>
</dbReference>
<evidence type="ECO:0000313" key="2">
    <source>
        <dbReference type="EMBL" id="MCZ4245069.1"/>
    </source>
</evidence>
<feature type="domain" description="Luciferase" evidence="1">
    <location>
        <begin position="63"/>
        <end position="124"/>
    </location>
</feature>
<dbReference type="Pfam" id="PF17648">
    <property type="entry name" value="Luciferase"/>
    <property type="match status" value="1"/>
</dbReference>
<keyword evidence="3" id="KW-1185">Reference proteome</keyword>
<reference evidence="2" key="1">
    <citation type="submission" date="2022-12" db="EMBL/GenBank/DDBJ databases">
        <title>Genome sequence of HCMS5-2.</title>
        <authorList>
            <person name="Woo H."/>
        </authorList>
    </citation>
    <scope>NUCLEOTIDE SEQUENCE</scope>
    <source>
        <strain evidence="2">HCMS5-2</strain>
    </source>
</reference>
<proteinExistence type="predicted"/>
<name>A0ABT4LDZ4_9SPHI</name>
<dbReference type="InterPro" id="IPR040841">
    <property type="entry name" value="Luciferase_dom"/>
</dbReference>
<sequence>MSFLKSIPLAALAFDSGIKIWTLLTKSERLDWIDEIEEEVLTWEHVNIQLHKFGGTQFNFGEKEIGHIHSNGILDILFNKEVKKRLLNEGKVKDHHVFKKSGWISFYLQSKDDITYANYLLKEAYLNLKNNA</sequence>
<accession>A0ABT4LDZ4</accession>
<dbReference type="Proteomes" id="UP001144347">
    <property type="component" value="Unassembled WGS sequence"/>
</dbReference>
<comment type="caution">
    <text evidence="2">The sequence shown here is derived from an EMBL/GenBank/DDBJ whole genome shotgun (WGS) entry which is preliminary data.</text>
</comment>
<gene>
    <name evidence="2" type="ORF">O0955_13735</name>
</gene>